<feature type="region of interest" description="Disordered" evidence="1">
    <location>
        <begin position="100"/>
        <end position="121"/>
    </location>
</feature>
<protein>
    <submittedName>
        <fullName evidence="2">Uncharacterized protein</fullName>
    </submittedName>
</protein>
<dbReference type="EMBL" id="SRLO01001299">
    <property type="protein sequence ID" value="TNN39208.1"/>
    <property type="molecule type" value="Genomic_DNA"/>
</dbReference>
<reference evidence="2 3" key="1">
    <citation type="submission" date="2019-03" db="EMBL/GenBank/DDBJ databases">
        <title>First draft genome of Liparis tanakae, snailfish: a comprehensive survey of snailfish specific genes.</title>
        <authorList>
            <person name="Kim W."/>
            <person name="Song I."/>
            <person name="Jeong J.-H."/>
            <person name="Kim D."/>
            <person name="Kim S."/>
            <person name="Ryu S."/>
            <person name="Song J.Y."/>
            <person name="Lee S.K."/>
        </authorList>
    </citation>
    <scope>NUCLEOTIDE SEQUENCE [LARGE SCALE GENOMIC DNA]</scope>
    <source>
        <tissue evidence="2">Muscle</tissue>
    </source>
</reference>
<keyword evidence="3" id="KW-1185">Reference proteome</keyword>
<evidence type="ECO:0000313" key="2">
    <source>
        <dbReference type="EMBL" id="TNN39208.1"/>
    </source>
</evidence>
<gene>
    <name evidence="2" type="ORF">EYF80_050617</name>
</gene>
<sequence length="121" mass="12655">MPLAWRLGNREGLARRRCSLASTPLHTDLCWFAPSQLERANTKQLTCPSPVAADTYVLGARAQRRGSGGQCVLTSGAPGHWGGGSGDRAQSQWLLLSACSGTSRSHGSKPVPNKGGQSALG</sequence>
<organism evidence="2 3">
    <name type="scientific">Liparis tanakae</name>
    <name type="common">Tanaka's snailfish</name>
    <dbReference type="NCBI Taxonomy" id="230148"/>
    <lineage>
        <taxon>Eukaryota</taxon>
        <taxon>Metazoa</taxon>
        <taxon>Chordata</taxon>
        <taxon>Craniata</taxon>
        <taxon>Vertebrata</taxon>
        <taxon>Euteleostomi</taxon>
        <taxon>Actinopterygii</taxon>
        <taxon>Neopterygii</taxon>
        <taxon>Teleostei</taxon>
        <taxon>Neoteleostei</taxon>
        <taxon>Acanthomorphata</taxon>
        <taxon>Eupercaria</taxon>
        <taxon>Perciformes</taxon>
        <taxon>Cottioidei</taxon>
        <taxon>Cottales</taxon>
        <taxon>Liparidae</taxon>
        <taxon>Liparis</taxon>
    </lineage>
</organism>
<dbReference type="AlphaFoldDB" id="A0A4Z2FDG8"/>
<accession>A0A4Z2FDG8</accession>
<proteinExistence type="predicted"/>
<dbReference type="Proteomes" id="UP000314294">
    <property type="component" value="Unassembled WGS sequence"/>
</dbReference>
<evidence type="ECO:0000313" key="3">
    <source>
        <dbReference type="Proteomes" id="UP000314294"/>
    </source>
</evidence>
<comment type="caution">
    <text evidence="2">The sequence shown here is derived from an EMBL/GenBank/DDBJ whole genome shotgun (WGS) entry which is preliminary data.</text>
</comment>
<evidence type="ECO:0000256" key="1">
    <source>
        <dbReference type="SAM" id="MobiDB-lite"/>
    </source>
</evidence>
<name>A0A4Z2FDG8_9TELE</name>